<dbReference type="PANTHER" id="PTHR21666:SF270">
    <property type="entry name" value="MUREIN HYDROLASE ACTIVATOR ENVC"/>
    <property type="match status" value="1"/>
</dbReference>
<reference evidence="4" key="1">
    <citation type="submission" date="2020-10" db="EMBL/GenBank/DDBJ databases">
        <authorList>
            <person name="Gilroy R."/>
        </authorList>
    </citation>
    <scope>NUCLEOTIDE SEQUENCE</scope>
    <source>
        <strain evidence="4">ChiBcec16-1751</strain>
    </source>
</reference>
<dbReference type="SUPFAM" id="SSF51261">
    <property type="entry name" value="Duplicated hybrid motif"/>
    <property type="match status" value="1"/>
</dbReference>
<dbReference type="InterPro" id="IPR011055">
    <property type="entry name" value="Dup_hybrid_motif"/>
</dbReference>
<keyword evidence="2" id="KW-0812">Transmembrane</keyword>
<evidence type="ECO:0000256" key="2">
    <source>
        <dbReference type="SAM" id="Phobius"/>
    </source>
</evidence>
<evidence type="ECO:0000256" key="1">
    <source>
        <dbReference type="SAM" id="MobiDB-lite"/>
    </source>
</evidence>
<gene>
    <name evidence="4" type="ORF">IAA83_11155</name>
</gene>
<dbReference type="CDD" id="cd12797">
    <property type="entry name" value="M23_peptidase"/>
    <property type="match status" value="1"/>
</dbReference>
<dbReference type="Proteomes" id="UP000886741">
    <property type="component" value="Unassembled WGS sequence"/>
</dbReference>
<dbReference type="AlphaFoldDB" id="A0A9D1JU92"/>
<dbReference type="Gene3D" id="2.70.70.10">
    <property type="entry name" value="Glucose Permease (Domain IIA)"/>
    <property type="match status" value="1"/>
</dbReference>
<accession>A0A9D1JU92</accession>
<protein>
    <submittedName>
        <fullName evidence="4">M23 family metallopeptidase</fullName>
    </submittedName>
</protein>
<feature type="compositionally biased region" description="Polar residues" evidence="1">
    <location>
        <begin position="71"/>
        <end position="83"/>
    </location>
</feature>
<dbReference type="Pfam" id="PF01551">
    <property type="entry name" value="Peptidase_M23"/>
    <property type="match status" value="1"/>
</dbReference>
<evidence type="ECO:0000259" key="3">
    <source>
        <dbReference type="Pfam" id="PF01551"/>
    </source>
</evidence>
<organism evidence="4 5">
    <name type="scientific">Candidatus Avoscillospira avistercoris</name>
    <dbReference type="NCBI Taxonomy" id="2840707"/>
    <lineage>
        <taxon>Bacteria</taxon>
        <taxon>Bacillati</taxon>
        <taxon>Bacillota</taxon>
        <taxon>Clostridia</taxon>
        <taxon>Eubacteriales</taxon>
        <taxon>Oscillospiraceae</taxon>
        <taxon>Oscillospiraceae incertae sedis</taxon>
        <taxon>Candidatus Avoscillospira</taxon>
    </lineage>
</organism>
<proteinExistence type="predicted"/>
<name>A0A9D1JU92_9FIRM</name>
<dbReference type="InterPro" id="IPR016047">
    <property type="entry name" value="M23ase_b-sheet_dom"/>
</dbReference>
<comment type="caution">
    <text evidence="4">The sequence shown here is derived from an EMBL/GenBank/DDBJ whole genome shotgun (WGS) entry which is preliminary data.</text>
</comment>
<evidence type="ECO:0000313" key="5">
    <source>
        <dbReference type="Proteomes" id="UP000886741"/>
    </source>
</evidence>
<feature type="domain" description="M23ase beta-sheet core" evidence="3">
    <location>
        <begin position="134"/>
        <end position="232"/>
    </location>
</feature>
<dbReference type="PANTHER" id="PTHR21666">
    <property type="entry name" value="PEPTIDASE-RELATED"/>
    <property type="match status" value="1"/>
</dbReference>
<feature type="region of interest" description="Disordered" evidence="1">
    <location>
        <begin position="46"/>
        <end position="100"/>
    </location>
</feature>
<reference evidence="4" key="2">
    <citation type="journal article" date="2021" name="PeerJ">
        <title>Extensive microbial diversity within the chicken gut microbiome revealed by metagenomics and culture.</title>
        <authorList>
            <person name="Gilroy R."/>
            <person name="Ravi A."/>
            <person name="Getino M."/>
            <person name="Pursley I."/>
            <person name="Horton D.L."/>
            <person name="Alikhan N.F."/>
            <person name="Baker D."/>
            <person name="Gharbi K."/>
            <person name="Hall N."/>
            <person name="Watson M."/>
            <person name="Adriaenssens E.M."/>
            <person name="Foster-Nyarko E."/>
            <person name="Jarju S."/>
            <person name="Secka A."/>
            <person name="Antonio M."/>
            <person name="Oren A."/>
            <person name="Chaudhuri R.R."/>
            <person name="La Ragione R."/>
            <person name="Hildebrand F."/>
            <person name="Pallen M.J."/>
        </authorList>
    </citation>
    <scope>NUCLEOTIDE SEQUENCE</scope>
    <source>
        <strain evidence="4">ChiBcec16-1751</strain>
    </source>
</reference>
<feature type="transmembrane region" description="Helical" evidence="2">
    <location>
        <begin position="21"/>
        <end position="40"/>
    </location>
</feature>
<sequence>MQNQPKQPLEAIVKFFRDKGYYMVLALCVAAVGVSGYLFVRTASDTEPVGEQPTLSVPLTTEKDDEETEKPQSNQRPVVSTGGTEALTEDSMETAQEQQPEVKTVTVRPLEGDTVGNYSVDALAYNTTTQDWRTHEGIDIAAAAGTEVVAARAGTVSAIYEDDAFGTTVVVDHGDGYESRYASLNAEPAVAVGDVVHAGDVLGTVGTTASVELAQDSHLHFAVYHNGETADPEQFLAGA</sequence>
<keyword evidence="2" id="KW-0472">Membrane</keyword>
<dbReference type="EMBL" id="DVJJ01000173">
    <property type="protein sequence ID" value="HIS65902.1"/>
    <property type="molecule type" value="Genomic_DNA"/>
</dbReference>
<keyword evidence="2" id="KW-1133">Transmembrane helix</keyword>
<dbReference type="InterPro" id="IPR050570">
    <property type="entry name" value="Cell_wall_metabolism_enzyme"/>
</dbReference>
<dbReference type="GO" id="GO:0004222">
    <property type="term" value="F:metalloendopeptidase activity"/>
    <property type="evidence" value="ECO:0007669"/>
    <property type="project" value="TreeGrafter"/>
</dbReference>
<evidence type="ECO:0000313" key="4">
    <source>
        <dbReference type="EMBL" id="HIS65902.1"/>
    </source>
</evidence>